<dbReference type="InterPro" id="IPR011330">
    <property type="entry name" value="Glyco_hydro/deAcase_b/a-brl"/>
</dbReference>
<feature type="domain" description="NodB homology" evidence="7">
    <location>
        <begin position="56"/>
        <end position="243"/>
    </location>
</feature>
<keyword evidence="3 6" id="KW-0732">Signal</keyword>
<organism evidence="8 9">
    <name type="scientific">Linnemannia elongata AG-77</name>
    <dbReference type="NCBI Taxonomy" id="1314771"/>
    <lineage>
        <taxon>Eukaryota</taxon>
        <taxon>Fungi</taxon>
        <taxon>Fungi incertae sedis</taxon>
        <taxon>Mucoromycota</taxon>
        <taxon>Mortierellomycotina</taxon>
        <taxon>Mortierellomycetes</taxon>
        <taxon>Mortierellales</taxon>
        <taxon>Mortierellaceae</taxon>
        <taxon>Linnemannia</taxon>
    </lineage>
</organism>
<dbReference type="AlphaFoldDB" id="A0A197K245"/>
<evidence type="ECO:0000256" key="5">
    <source>
        <dbReference type="ARBA" id="ARBA00023277"/>
    </source>
</evidence>
<dbReference type="PANTHER" id="PTHR46471">
    <property type="entry name" value="CHITIN DEACETYLASE"/>
    <property type="match status" value="1"/>
</dbReference>
<dbReference type="InterPro" id="IPR002509">
    <property type="entry name" value="NODB_dom"/>
</dbReference>
<keyword evidence="4" id="KW-0378">Hydrolase</keyword>
<evidence type="ECO:0000256" key="4">
    <source>
        <dbReference type="ARBA" id="ARBA00022801"/>
    </source>
</evidence>
<proteinExistence type="predicted"/>
<evidence type="ECO:0000313" key="8">
    <source>
        <dbReference type="EMBL" id="OAQ31555.1"/>
    </source>
</evidence>
<name>A0A197K245_9FUNG</name>
<evidence type="ECO:0000256" key="6">
    <source>
        <dbReference type="SAM" id="SignalP"/>
    </source>
</evidence>
<gene>
    <name evidence="8" type="ORF">K457DRAFT_364192</name>
</gene>
<evidence type="ECO:0000256" key="1">
    <source>
        <dbReference type="ARBA" id="ARBA00001941"/>
    </source>
</evidence>
<protein>
    <submittedName>
        <fullName evidence="8">Carbohydrate esterase family 4 protein</fullName>
    </submittedName>
</protein>
<dbReference type="PANTHER" id="PTHR46471:SF2">
    <property type="entry name" value="CHITIN DEACETYLASE-RELATED"/>
    <property type="match status" value="1"/>
</dbReference>
<dbReference type="PROSITE" id="PS51677">
    <property type="entry name" value="NODB"/>
    <property type="match status" value="1"/>
</dbReference>
<dbReference type="Pfam" id="PF01522">
    <property type="entry name" value="Polysacc_deac_1"/>
    <property type="match status" value="1"/>
</dbReference>
<dbReference type="OrthoDB" id="407355at2759"/>
<keyword evidence="2" id="KW-0479">Metal-binding</keyword>
<dbReference type="GO" id="GO:0046872">
    <property type="term" value="F:metal ion binding"/>
    <property type="evidence" value="ECO:0007669"/>
    <property type="project" value="UniProtKB-KW"/>
</dbReference>
<dbReference type="GO" id="GO:0016810">
    <property type="term" value="F:hydrolase activity, acting on carbon-nitrogen (but not peptide) bonds"/>
    <property type="evidence" value="ECO:0007669"/>
    <property type="project" value="InterPro"/>
</dbReference>
<comment type="cofactor">
    <cofactor evidence="1">
        <name>Co(2+)</name>
        <dbReference type="ChEBI" id="CHEBI:48828"/>
    </cofactor>
</comment>
<evidence type="ECO:0000313" key="9">
    <source>
        <dbReference type="Proteomes" id="UP000078512"/>
    </source>
</evidence>
<sequence length="258" mass="28145">MLRKYLLAAAAIAACAFIPSSLASPLPAPAPSLPAELQLLNKRSSATVIRACTVPGAFAVTFDDGPGTETPALLDYLDTKQIKVTFFINGQNYNDINDPVIAATVKRAYLAGHQIASHTWSHADLSLGTTDIASEMNKLDVALKALIGKRPVYMRPPYGNTSPAALDYLGSHGYKVINWNLDTNDWQHPTNYRLNLQAYKDALQRDTTGKTFISLQHDAEPMTAQVFSKLAIEYVLSKGFKIVPVGSCLGDNDGWYRD</sequence>
<evidence type="ECO:0000256" key="3">
    <source>
        <dbReference type="ARBA" id="ARBA00022729"/>
    </source>
</evidence>
<dbReference type="SUPFAM" id="SSF88713">
    <property type="entry name" value="Glycoside hydrolase/deacetylase"/>
    <property type="match status" value="1"/>
</dbReference>
<dbReference type="STRING" id="1314771.A0A197K245"/>
<dbReference type="PROSITE" id="PS51257">
    <property type="entry name" value="PROKAR_LIPOPROTEIN"/>
    <property type="match status" value="1"/>
</dbReference>
<dbReference type="Gene3D" id="3.20.20.370">
    <property type="entry name" value="Glycoside hydrolase/deacetylase"/>
    <property type="match status" value="1"/>
</dbReference>
<feature type="signal peptide" evidence="6">
    <location>
        <begin position="1"/>
        <end position="23"/>
    </location>
</feature>
<dbReference type="EMBL" id="KV442029">
    <property type="protein sequence ID" value="OAQ31555.1"/>
    <property type="molecule type" value="Genomic_DNA"/>
</dbReference>
<reference evidence="8 9" key="1">
    <citation type="submission" date="2016-05" db="EMBL/GenBank/DDBJ databases">
        <title>Genome sequencing reveals origins of a unique bacterial endosymbiosis in the earliest lineages of terrestrial Fungi.</title>
        <authorList>
            <consortium name="DOE Joint Genome Institute"/>
            <person name="Uehling J."/>
            <person name="Gryganskyi A."/>
            <person name="Hameed K."/>
            <person name="Tschaplinski T."/>
            <person name="Misztal P."/>
            <person name="Wu S."/>
            <person name="Desiro A."/>
            <person name="Vande Pol N."/>
            <person name="Du Z.-Y."/>
            <person name="Zienkiewicz A."/>
            <person name="Zienkiewicz K."/>
            <person name="Morin E."/>
            <person name="Tisserant E."/>
            <person name="Splivallo R."/>
            <person name="Hainaut M."/>
            <person name="Henrissat B."/>
            <person name="Ohm R."/>
            <person name="Kuo A."/>
            <person name="Yan J."/>
            <person name="Lipzen A."/>
            <person name="Nolan M."/>
            <person name="Labutti K."/>
            <person name="Barry K."/>
            <person name="Goldstein A."/>
            <person name="Labbe J."/>
            <person name="Schadt C."/>
            <person name="Tuskan G."/>
            <person name="Grigoriev I."/>
            <person name="Martin F."/>
            <person name="Vilgalys R."/>
            <person name="Bonito G."/>
        </authorList>
    </citation>
    <scope>NUCLEOTIDE SEQUENCE [LARGE SCALE GENOMIC DNA]</scope>
    <source>
        <strain evidence="8 9">AG-77</strain>
    </source>
</reference>
<feature type="chain" id="PRO_5008276491" evidence="6">
    <location>
        <begin position="24"/>
        <end position="258"/>
    </location>
</feature>
<keyword evidence="5" id="KW-0119">Carbohydrate metabolism</keyword>
<evidence type="ECO:0000259" key="7">
    <source>
        <dbReference type="PROSITE" id="PS51677"/>
    </source>
</evidence>
<dbReference type="GO" id="GO:0005975">
    <property type="term" value="P:carbohydrate metabolic process"/>
    <property type="evidence" value="ECO:0007669"/>
    <property type="project" value="InterPro"/>
</dbReference>
<keyword evidence="9" id="KW-1185">Reference proteome</keyword>
<evidence type="ECO:0000256" key="2">
    <source>
        <dbReference type="ARBA" id="ARBA00022723"/>
    </source>
</evidence>
<accession>A0A197K245</accession>
<dbReference type="Proteomes" id="UP000078512">
    <property type="component" value="Unassembled WGS sequence"/>
</dbReference>